<dbReference type="FunFam" id="1.25.40.10:FF:000225">
    <property type="entry name" value="Protein SMG7"/>
    <property type="match status" value="1"/>
</dbReference>
<dbReference type="GO" id="GO:0000184">
    <property type="term" value="P:nuclear-transcribed mRNA catabolic process, nonsense-mediated decay"/>
    <property type="evidence" value="ECO:0007669"/>
    <property type="project" value="TreeGrafter"/>
</dbReference>
<name>A0A8J5GJX1_ZINOF</name>
<dbReference type="Pfam" id="PF10373">
    <property type="entry name" value="EST1_DNA_bind"/>
    <property type="match status" value="1"/>
</dbReference>
<feature type="domain" description="Telomerase activating protein Est1-like N-terminal" evidence="3">
    <location>
        <begin position="67"/>
        <end position="191"/>
    </location>
</feature>
<evidence type="ECO:0008006" key="6">
    <source>
        <dbReference type="Google" id="ProtNLM"/>
    </source>
</evidence>
<accession>A0A8J5GJX1</accession>
<dbReference type="InterPro" id="IPR045153">
    <property type="entry name" value="Est1/Ebs1-like"/>
</dbReference>
<dbReference type="Pfam" id="PF10374">
    <property type="entry name" value="EST1"/>
    <property type="match status" value="1"/>
</dbReference>
<feature type="domain" description="DNA/RNA-binding" evidence="2">
    <location>
        <begin position="204"/>
        <end position="538"/>
    </location>
</feature>
<comment type="caution">
    <text evidence="4">The sequence shown here is derived from an EMBL/GenBank/DDBJ whole genome shotgun (WGS) entry which is preliminary data.</text>
</comment>
<evidence type="ECO:0000313" key="4">
    <source>
        <dbReference type="EMBL" id="KAG6502277.1"/>
    </source>
</evidence>
<dbReference type="GO" id="GO:0005697">
    <property type="term" value="C:telomerase holoenzyme complex"/>
    <property type="evidence" value="ECO:0007669"/>
    <property type="project" value="TreeGrafter"/>
</dbReference>
<gene>
    <name evidence="4" type="ORF">ZIOFF_042166</name>
</gene>
<dbReference type="PANTHER" id="PTHR15696:SF25">
    <property type="entry name" value="OS08G0305300 PROTEIN"/>
    <property type="match status" value="1"/>
</dbReference>
<dbReference type="InterPro" id="IPR019458">
    <property type="entry name" value="Est1-like_N"/>
</dbReference>
<dbReference type="Proteomes" id="UP000734854">
    <property type="component" value="Unassembled WGS sequence"/>
</dbReference>
<evidence type="ECO:0000313" key="5">
    <source>
        <dbReference type="Proteomes" id="UP000734854"/>
    </source>
</evidence>
<dbReference type="SUPFAM" id="SSF48452">
    <property type="entry name" value="TPR-like"/>
    <property type="match status" value="1"/>
</dbReference>
<evidence type="ECO:0000259" key="2">
    <source>
        <dbReference type="Pfam" id="PF10373"/>
    </source>
</evidence>
<dbReference type="GO" id="GO:0042162">
    <property type="term" value="F:telomeric DNA binding"/>
    <property type="evidence" value="ECO:0007669"/>
    <property type="project" value="TreeGrafter"/>
</dbReference>
<dbReference type="EMBL" id="JACMSC010000011">
    <property type="protein sequence ID" value="KAG6502277.1"/>
    <property type="molecule type" value="Genomic_DNA"/>
</dbReference>
<reference evidence="4 5" key="1">
    <citation type="submission" date="2020-08" db="EMBL/GenBank/DDBJ databases">
        <title>Plant Genome Project.</title>
        <authorList>
            <person name="Zhang R.-G."/>
        </authorList>
    </citation>
    <scope>NUCLEOTIDE SEQUENCE [LARGE SCALE GENOMIC DNA]</scope>
    <source>
        <tissue evidence="4">Rhizome</tissue>
    </source>
</reference>
<evidence type="ECO:0000256" key="1">
    <source>
        <dbReference type="ARBA" id="ARBA00022737"/>
    </source>
</evidence>
<dbReference type="PANTHER" id="PTHR15696">
    <property type="entry name" value="SMG-7 SUPPRESSOR WITH MORPHOLOGICAL EFFECT ON GENITALIA PROTEIN 7"/>
    <property type="match status" value="1"/>
</dbReference>
<dbReference type="AlphaFoldDB" id="A0A8J5GJX1"/>
<keyword evidence="1" id="KW-0677">Repeat</keyword>
<dbReference type="InterPro" id="IPR018834">
    <property type="entry name" value="DNA/RNA-bd_Est1-type"/>
</dbReference>
<dbReference type="InterPro" id="IPR011990">
    <property type="entry name" value="TPR-like_helical_dom_sf"/>
</dbReference>
<dbReference type="GO" id="GO:0070034">
    <property type="term" value="F:telomerase RNA binding"/>
    <property type="evidence" value="ECO:0007669"/>
    <property type="project" value="TreeGrafter"/>
</dbReference>
<keyword evidence="5" id="KW-1185">Reference proteome</keyword>
<sequence length="962" mass="108350">MRSWTCNQGVGLVVAATCVSRNVELENGLRLSAKSKVPSDPNAWLQMRENYEAIILEDRDFSEKKDIEFVLWQLHYRRIEEFRQHINAAVSAGTGSNLPAGRKVLVHPDKIKKIHYVFRSFLTEATGFYHDLILKIRAKYGLPLSYFNEGIETEIVSMKDEKNLSEMQKGLVSCHRCLIYLGDLARYKGLYGEGDSVSRDFAAASSYYLQAVSLYPSSGNPHHQLAILASYSADELLSVYRYFRSLAVEIPFSTARDNLIIAFEKNRQSFSQLPGNMKVASGRKMRMRSTGRGRGRGDLKLMQKDTKIETSHIKDQKLTKSELFKAFSIRFVRLHGILFTRTSLETFGEVFGSVINDLIVLLSSGPQEELNFGLTGAENSLTMLRLISIMIFTVHNVKRESENQSYAEILQRRVLLQNAFTSAFEFAGYILKRCVELQDSASSYLLPGILLFIEWLACHQDIAASSDMEEKEEGARLFFWNHCISFMNKLIETGLASIDGDDDEACFFNMSRYDGEETGNRLALWEDFELRGFLPLVPAQLILDFSRKHPLMNDGGMKDSVSRVQRILAAGRSLSNIVYIEQKKLYIDPNRKKFILSSEPPVFDGNMDPTFQGLLDSGVKKQGSEIKDVADLWVAQRTSSLGVAEIKDHIYMGGEDDEEEIVFKPPTSEKYADAKLTAFNLINPVQEYFLSDQAMPARHLSPNFGQINVPALPNNEWFSKQEACLSNGIKNMNITENGHLNKQVLQESSSMVQPQPFSHVLSTSVNLDADNTFSNQITAADVVLPSAFDTILPSGAISDGLAMKPSGFPSLKKSPVSRPVRYAGPPPGFSHISSRQQNGGIPNSCTNDQLHEIDDYSWLDTSRSSTKSMGVDNSFDKITHRVPYINTSNTTPFATVSTFPFPGKQVSNVQSEIVNGRRWHDFQLFEQLKPFNVQQNQHSNPQQTLLPEQYKAQSLWSNQYFV</sequence>
<dbReference type="Gene3D" id="1.25.40.10">
    <property type="entry name" value="Tetratricopeptide repeat domain"/>
    <property type="match status" value="1"/>
</dbReference>
<organism evidence="4 5">
    <name type="scientific">Zingiber officinale</name>
    <name type="common">Ginger</name>
    <name type="synonym">Amomum zingiber</name>
    <dbReference type="NCBI Taxonomy" id="94328"/>
    <lineage>
        <taxon>Eukaryota</taxon>
        <taxon>Viridiplantae</taxon>
        <taxon>Streptophyta</taxon>
        <taxon>Embryophyta</taxon>
        <taxon>Tracheophyta</taxon>
        <taxon>Spermatophyta</taxon>
        <taxon>Magnoliopsida</taxon>
        <taxon>Liliopsida</taxon>
        <taxon>Zingiberales</taxon>
        <taxon>Zingiberaceae</taxon>
        <taxon>Zingiber</taxon>
    </lineage>
</organism>
<protein>
    <recommendedName>
        <fullName evidence="6">Protein SMG7</fullName>
    </recommendedName>
</protein>
<evidence type="ECO:0000259" key="3">
    <source>
        <dbReference type="Pfam" id="PF10374"/>
    </source>
</evidence>
<proteinExistence type="predicted"/>